<organism evidence="1 2">
    <name type="scientific">Paraburkholderia humisilvae</name>
    <dbReference type="NCBI Taxonomy" id="627669"/>
    <lineage>
        <taxon>Bacteria</taxon>
        <taxon>Pseudomonadati</taxon>
        <taxon>Pseudomonadota</taxon>
        <taxon>Betaproteobacteria</taxon>
        <taxon>Burkholderiales</taxon>
        <taxon>Burkholderiaceae</taxon>
        <taxon>Paraburkholderia</taxon>
    </lineage>
</organism>
<name>A0A6J5EY08_9BURK</name>
<accession>A0A6J5EY08</accession>
<dbReference type="EMBL" id="CADIKH010000043">
    <property type="protein sequence ID" value="CAB3769976.1"/>
    <property type="molecule type" value="Genomic_DNA"/>
</dbReference>
<dbReference type="Proteomes" id="UP000494363">
    <property type="component" value="Unassembled WGS sequence"/>
</dbReference>
<dbReference type="RefSeq" id="WP_377694823.1">
    <property type="nucleotide sequence ID" value="NZ_JBHLTK010000463.1"/>
</dbReference>
<reference evidence="1 2" key="1">
    <citation type="submission" date="2020-04" db="EMBL/GenBank/DDBJ databases">
        <authorList>
            <person name="De Canck E."/>
        </authorList>
    </citation>
    <scope>NUCLEOTIDE SEQUENCE [LARGE SCALE GENOMIC DNA]</scope>
    <source>
        <strain evidence="1 2">LMG 29542</strain>
    </source>
</reference>
<dbReference type="AlphaFoldDB" id="A0A6J5EY08"/>
<gene>
    <name evidence="1" type="ORF">LMG29542_06249</name>
</gene>
<sequence length="44" mass="4987">MKALTAEHLSQTAEERSIDAKRKSAIIEFPIKHDNRFDAGALYL</sequence>
<proteinExistence type="predicted"/>
<evidence type="ECO:0000313" key="1">
    <source>
        <dbReference type="EMBL" id="CAB3769976.1"/>
    </source>
</evidence>
<protein>
    <submittedName>
        <fullName evidence="1">Uncharacterized protein</fullName>
    </submittedName>
</protein>
<keyword evidence="2" id="KW-1185">Reference proteome</keyword>
<evidence type="ECO:0000313" key="2">
    <source>
        <dbReference type="Proteomes" id="UP000494363"/>
    </source>
</evidence>